<dbReference type="PATRIC" id="fig|742734.4.peg.1426"/>
<dbReference type="PANTHER" id="PTHR44068">
    <property type="entry name" value="ZGC:194242"/>
    <property type="match status" value="1"/>
</dbReference>
<dbReference type="AlphaFoldDB" id="A0A0J9CDA4"/>
<dbReference type="InterPro" id="IPR025714">
    <property type="entry name" value="Methyltranfer_dom"/>
</dbReference>
<dbReference type="OrthoDB" id="9772751at2"/>
<dbReference type="PANTHER" id="PTHR44068:SF1">
    <property type="entry name" value="HYPOTHETICAL LOC100005854"/>
    <property type="match status" value="1"/>
</dbReference>
<sequence>MNKFFQNTCKPQGAVGKLMVTMMNKGHAGLAGWGLSHLALRDGMDILDIGCGGGANLAAMLLAAPQINAVGMDYSSVSVEKSRQTNNAAVRAGRCRIIQGDASALPFEGNSFDLITAFETVYFWPELDSCFRQVCHTLRTGGIFLICNEESDPENDRWSKLIQGMTIYSGEDLKDRLEKAGFADVSYEYEEKRHWLCITAKKA</sequence>
<dbReference type="Proteomes" id="UP000037392">
    <property type="component" value="Unassembled WGS sequence"/>
</dbReference>
<dbReference type="CDD" id="cd02440">
    <property type="entry name" value="AdoMet_MTases"/>
    <property type="match status" value="1"/>
</dbReference>
<evidence type="ECO:0000313" key="3">
    <source>
        <dbReference type="EMBL" id="KMW22451.1"/>
    </source>
</evidence>
<dbReference type="InterPro" id="IPR050447">
    <property type="entry name" value="Erg6_SMT_methyltransf"/>
</dbReference>
<proteinExistence type="predicted"/>
<evidence type="ECO:0000313" key="4">
    <source>
        <dbReference type="Proteomes" id="UP000037392"/>
    </source>
</evidence>
<dbReference type="Pfam" id="PF13847">
    <property type="entry name" value="Methyltransf_31"/>
    <property type="match status" value="1"/>
</dbReference>
<dbReference type="GeneID" id="93165807"/>
<name>A0A0J9CDA4_9FIRM</name>
<dbReference type="Gene3D" id="3.40.50.150">
    <property type="entry name" value="Vaccinia Virus protein VP39"/>
    <property type="match status" value="1"/>
</dbReference>
<organism evidence="3 4">
    <name type="scientific">[Clostridium] citroniae WAL-19142</name>
    <dbReference type="NCBI Taxonomy" id="742734"/>
    <lineage>
        <taxon>Bacteria</taxon>
        <taxon>Bacillati</taxon>
        <taxon>Bacillota</taxon>
        <taxon>Clostridia</taxon>
        <taxon>Lachnospirales</taxon>
        <taxon>Lachnospiraceae</taxon>
        <taxon>Enterocloster</taxon>
    </lineage>
</organism>
<dbReference type="SUPFAM" id="SSF53335">
    <property type="entry name" value="S-adenosyl-L-methionine-dependent methyltransferases"/>
    <property type="match status" value="1"/>
</dbReference>
<accession>A0A0J9CDA4</accession>
<protein>
    <recommendedName>
        <fullName evidence="2">Methyltransferase domain-containing protein</fullName>
    </recommendedName>
</protein>
<keyword evidence="1" id="KW-0808">Transferase</keyword>
<dbReference type="GO" id="GO:0003838">
    <property type="term" value="F:sterol 24-C-methyltransferase activity"/>
    <property type="evidence" value="ECO:0007669"/>
    <property type="project" value="TreeGrafter"/>
</dbReference>
<evidence type="ECO:0000256" key="1">
    <source>
        <dbReference type="ARBA" id="ARBA00022679"/>
    </source>
</evidence>
<evidence type="ECO:0000259" key="2">
    <source>
        <dbReference type="Pfam" id="PF13847"/>
    </source>
</evidence>
<reference evidence="3 4" key="1">
    <citation type="submission" date="2011-04" db="EMBL/GenBank/DDBJ databases">
        <title>The Genome Sequence of Clostridium citroniae WAL-19142.</title>
        <authorList>
            <consortium name="The Broad Institute Genome Sequencing Platform"/>
            <person name="Earl A."/>
            <person name="Ward D."/>
            <person name="Feldgarden M."/>
            <person name="Gevers D."/>
            <person name="Warren Y.A."/>
            <person name="Tyrrell K.L."/>
            <person name="Citron D.M."/>
            <person name="Goldstein E.J."/>
            <person name="Daigneault M."/>
            <person name="Allen-Vercoe E."/>
            <person name="Young S.K."/>
            <person name="Zeng Q."/>
            <person name="Gargeya S."/>
            <person name="Fitzgerald M."/>
            <person name="Haas B."/>
            <person name="Abouelleil A."/>
            <person name="Alvarado L."/>
            <person name="Arachchi H.M."/>
            <person name="Berlin A."/>
            <person name="Brown A."/>
            <person name="Chapman S.B."/>
            <person name="Chen Z."/>
            <person name="Dunbar C."/>
            <person name="Freedman E."/>
            <person name="Gearin G."/>
            <person name="Gellesch M."/>
            <person name="Goldberg J."/>
            <person name="Griggs A."/>
            <person name="Gujja S."/>
            <person name="Heilman E.R."/>
            <person name="Heiman D."/>
            <person name="Howarth C."/>
            <person name="Larson L."/>
            <person name="Lui A."/>
            <person name="MacDonald P.J."/>
            <person name="Mehta T."/>
            <person name="Montmayeur A."/>
            <person name="Murphy C."/>
            <person name="Neiman D."/>
            <person name="Pearson M."/>
            <person name="Priest M."/>
            <person name="Roberts A."/>
            <person name="Saif S."/>
            <person name="Shea T."/>
            <person name="Shenoy N."/>
            <person name="Sisk P."/>
            <person name="Stolte C."/>
            <person name="Sykes S."/>
            <person name="White J."/>
            <person name="Yandava C."/>
            <person name="Wortman J."/>
            <person name="Nusbaum C."/>
            <person name="Birren B."/>
        </authorList>
    </citation>
    <scope>NUCLEOTIDE SEQUENCE [LARGE SCALE GENOMIC DNA]</scope>
    <source>
        <strain evidence="3 4">WAL-19142</strain>
    </source>
</reference>
<dbReference type="InterPro" id="IPR029063">
    <property type="entry name" value="SAM-dependent_MTases_sf"/>
</dbReference>
<dbReference type="RefSeq" id="WP_082082540.1">
    <property type="nucleotide sequence ID" value="NZ_KQ235876.1"/>
</dbReference>
<dbReference type="GO" id="GO:0016126">
    <property type="term" value="P:sterol biosynthetic process"/>
    <property type="evidence" value="ECO:0007669"/>
    <property type="project" value="TreeGrafter"/>
</dbReference>
<dbReference type="EMBL" id="ADLK01000009">
    <property type="protein sequence ID" value="KMW22451.1"/>
    <property type="molecule type" value="Genomic_DNA"/>
</dbReference>
<gene>
    <name evidence="3" type="ORF">HMPREF9470_01330</name>
</gene>
<feature type="domain" description="Methyltransferase" evidence="2">
    <location>
        <begin position="41"/>
        <end position="155"/>
    </location>
</feature>
<comment type="caution">
    <text evidence="3">The sequence shown here is derived from an EMBL/GenBank/DDBJ whole genome shotgun (WGS) entry which is preliminary data.</text>
</comment>